<dbReference type="Proteomes" id="UP000823632">
    <property type="component" value="Unassembled WGS sequence"/>
</dbReference>
<dbReference type="Gene3D" id="2.10.260.10">
    <property type="match status" value="1"/>
</dbReference>
<dbReference type="AlphaFoldDB" id="A0A9D9DPQ7"/>
<evidence type="ECO:0000313" key="1">
    <source>
        <dbReference type="EMBL" id="MBO8429910.1"/>
    </source>
</evidence>
<sequence length="55" mass="6429">MERKLFRAGNGWSLFLPKVIIELLKIDPENDTIEMQIENDILKIKKVEKSDGENK</sequence>
<evidence type="ECO:0000313" key="2">
    <source>
        <dbReference type="Proteomes" id="UP000823632"/>
    </source>
</evidence>
<gene>
    <name evidence="1" type="ORF">IAC76_00845</name>
</gene>
<protein>
    <submittedName>
        <fullName evidence="1">Uncharacterized protein</fullName>
    </submittedName>
</protein>
<name>A0A9D9DPQ7_9BACT</name>
<comment type="caution">
    <text evidence="1">The sequence shown here is derived from an EMBL/GenBank/DDBJ whole genome shotgun (WGS) entry which is preliminary data.</text>
</comment>
<dbReference type="EMBL" id="JADIND010000016">
    <property type="protein sequence ID" value="MBO8429910.1"/>
    <property type="molecule type" value="Genomic_DNA"/>
</dbReference>
<reference evidence="1" key="1">
    <citation type="submission" date="2020-10" db="EMBL/GenBank/DDBJ databases">
        <authorList>
            <person name="Gilroy R."/>
        </authorList>
    </citation>
    <scope>NUCLEOTIDE SEQUENCE</scope>
    <source>
        <strain evidence="1">10192</strain>
    </source>
</reference>
<organism evidence="1 2">
    <name type="scientific">Candidatus Scatousia excrementipullorum</name>
    <dbReference type="NCBI Taxonomy" id="2840936"/>
    <lineage>
        <taxon>Bacteria</taxon>
        <taxon>Candidatus Scatousia</taxon>
    </lineage>
</organism>
<dbReference type="InterPro" id="IPR037914">
    <property type="entry name" value="SpoVT-AbrB_sf"/>
</dbReference>
<proteinExistence type="predicted"/>
<dbReference type="SUPFAM" id="SSF89447">
    <property type="entry name" value="AbrB/MazE/MraZ-like"/>
    <property type="match status" value="1"/>
</dbReference>
<accession>A0A9D9DPQ7</accession>
<reference evidence="1" key="2">
    <citation type="journal article" date="2021" name="PeerJ">
        <title>Extensive microbial diversity within the chicken gut microbiome revealed by metagenomics and culture.</title>
        <authorList>
            <person name="Gilroy R."/>
            <person name="Ravi A."/>
            <person name="Getino M."/>
            <person name="Pursley I."/>
            <person name="Horton D.L."/>
            <person name="Alikhan N.F."/>
            <person name="Baker D."/>
            <person name="Gharbi K."/>
            <person name="Hall N."/>
            <person name="Watson M."/>
            <person name="Adriaenssens E.M."/>
            <person name="Foster-Nyarko E."/>
            <person name="Jarju S."/>
            <person name="Secka A."/>
            <person name="Antonio M."/>
            <person name="Oren A."/>
            <person name="Chaudhuri R.R."/>
            <person name="La Ragione R."/>
            <person name="Hildebrand F."/>
            <person name="Pallen M.J."/>
        </authorList>
    </citation>
    <scope>NUCLEOTIDE SEQUENCE</scope>
    <source>
        <strain evidence="1">10192</strain>
    </source>
</reference>